<reference evidence="1 2" key="1">
    <citation type="submission" date="2017-02" db="EMBL/GenBank/DDBJ databases">
        <title>Complete genome sequences of Mycobacterium kansasii strains isolated from rhesus macaques.</title>
        <authorList>
            <person name="Panda A."/>
            <person name="Nagaraj S."/>
            <person name="Zhao X."/>
            <person name="Tettelin H."/>
            <person name="Detolla L.J."/>
        </authorList>
    </citation>
    <scope>NUCLEOTIDE SEQUENCE [LARGE SCALE GENOMIC DNA]</scope>
    <source>
        <strain evidence="1 2">11-3813</strain>
    </source>
</reference>
<organism evidence="1 2">
    <name type="scientific">Mycobacterium kansasii</name>
    <dbReference type="NCBI Taxonomy" id="1768"/>
    <lineage>
        <taxon>Bacteria</taxon>
        <taxon>Bacillati</taxon>
        <taxon>Actinomycetota</taxon>
        <taxon>Actinomycetes</taxon>
        <taxon>Mycobacteriales</taxon>
        <taxon>Mycobacteriaceae</taxon>
        <taxon>Mycobacterium</taxon>
    </lineage>
</organism>
<comment type="caution">
    <text evidence="1">The sequence shown here is derived from an EMBL/GenBank/DDBJ whole genome shotgun (WGS) entry which is preliminary data.</text>
</comment>
<evidence type="ECO:0000313" key="1">
    <source>
        <dbReference type="EMBL" id="OOK64092.1"/>
    </source>
</evidence>
<dbReference type="EMBL" id="MVBM01000013">
    <property type="protein sequence ID" value="OOK64092.1"/>
    <property type="molecule type" value="Genomic_DNA"/>
</dbReference>
<evidence type="ECO:0000313" key="2">
    <source>
        <dbReference type="Proteomes" id="UP000189229"/>
    </source>
</evidence>
<accession>A0A1V3WB32</accession>
<dbReference type="RefSeq" id="WP_155257201.1">
    <property type="nucleotide sequence ID" value="NZ_CP019884.1"/>
</dbReference>
<gene>
    <name evidence="1" type="ORF">BZL30_9193</name>
</gene>
<sequence length="47" mass="5015">MTPTTINTAIAIVAARRIQGWLRFFRLAAAGGEPVTHAGVEAFGTSW</sequence>
<dbReference type="AlphaFoldDB" id="A0A1V3WB32"/>
<name>A0A1V3WB32_MYCKA</name>
<proteinExistence type="predicted"/>
<dbReference type="Proteomes" id="UP000189229">
    <property type="component" value="Unassembled WGS sequence"/>
</dbReference>
<protein>
    <submittedName>
        <fullName evidence="1">Uncharacterized protein</fullName>
    </submittedName>
</protein>